<proteinExistence type="predicted"/>
<gene>
    <name evidence="1" type="ORF">SAMN04489714_1343</name>
</gene>
<accession>A0ABY0V879</accession>
<keyword evidence="2" id="KW-1185">Reference proteome</keyword>
<name>A0ABY0V879_9ACTO</name>
<evidence type="ECO:0008006" key="3">
    <source>
        <dbReference type="Google" id="ProtNLM"/>
    </source>
</evidence>
<dbReference type="Proteomes" id="UP000198976">
    <property type="component" value="Chromosome I"/>
</dbReference>
<evidence type="ECO:0000313" key="2">
    <source>
        <dbReference type="Proteomes" id="UP000198976"/>
    </source>
</evidence>
<dbReference type="EMBL" id="LT629792">
    <property type="protein sequence ID" value="SDT97301.1"/>
    <property type="molecule type" value="Genomic_DNA"/>
</dbReference>
<organism evidence="1 2">
    <name type="scientific">Schaalia radingae</name>
    <dbReference type="NCBI Taxonomy" id="131110"/>
    <lineage>
        <taxon>Bacteria</taxon>
        <taxon>Bacillati</taxon>
        <taxon>Actinomycetota</taxon>
        <taxon>Actinomycetes</taxon>
        <taxon>Actinomycetales</taxon>
        <taxon>Actinomycetaceae</taxon>
        <taxon>Schaalia</taxon>
    </lineage>
</organism>
<evidence type="ECO:0000313" key="1">
    <source>
        <dbReference type="EMBL" id="SDT97301.1"/>
    </source>
</evidence>
<sequence>MGRGRRSRKRPWGGEHPRLDMSRLASMPLSAEGPGGLHYQVSYVSGSQKTYTCPGCVHPIAPGTPHVVAWPEEAPFGWDQGVEARRHWHRHCWEHWLRPL</sequence>
<protein>
    <recommendedName>
        <fullName evidence="3">ATP/GTP-binding protein</fullName>
    </recommendedName>
</protein>
<reference evidence="1 2" key="1">
    <citation type="submission" date="2016-10" db="EMBL/GenBank/DDBJ databases">
        <authorList>
            <person name="Varghese N."/>
            <person name="Submissions S."/>
        </authorList>
    </citation>
    <scope>NUCLEOTIDE SEQUENCE [LARGE SCALE GENOMIC DNA]</scope>
    <source>
        <strain evidence="1 2">DSM 9169</strain>
    </source>
</reference>